<evidence type="ECO:0000313" key="2">
    <source>
        <dbReference type="Proteomes" id="UP000824890"/>
    </source>
</evidence>
<dbReference type="EMBL" id="JAGKQM010000014">
    <property type="protein sequence ID" value="KAH0884314.1"/>
    <property type="molecule type" value="Genomic_DNA"/>
</dbReference>
<organism evidence="1 2">
    <name type="scientific">Brassica napus</name>
    <name type="common">Rape</name>
    <dbReference type="NCBI Taxonomy" id="3708"/>
    <lineage>
        <taxon>Eukaryota</taxon>
        <taxon>Viridiplantae</taxon>
        <taxon>Streptophyta</taxon>
        <taxon>Embryophyta</taxon>
        <taxon>Tracheophyta</taxon>
        <taxon>Spermatophyta</taxon>
        <taxon>Magnoliopsida</taxon>
        <taxon>eudicotyledons</taxon>
        <taxon>Gunneridae</taxon>
        <taxon>Pentapetalae</taxon>
        <taxon>rosids</taxon>
        <taxon>malvids</taxon>
        <taxon>Brassicales</taxon>
        <taxon>Brassicaceae</taxon>
        <taxon>Brassiceae</taxon>
        <taxon>Brassica</taxon>
    </lineage>
</organism>
<evidence type="ECO:0000313" key="1">
    <source>
        <dbReference type="EMBL" id="KAH0884314.1"/>
    </source>
</evidence>
<reference evidence="1 2" key="1">
    <citation type="submission" date="2021-05" db="EMBL/GenBank/DDBJ databases">
        <title>Genome Assembly of Synthetic Allotetraploid Brassica napus Reveals Homoeologous Exchanges between Subgenomes.</title>
        <authorList>
            <person name="Davis J.T."/>
        </authorList>
    </citation>
    <scope>NUCLEOTIDE SEQUENCE [LARGE SCALE GENOMIC DNA]</scope>
    <source>
        <strain evidence="2">cv. Da-Ae</strain>
        <tissue evidence="1">Seedling</tissue>
    </source>
</reference>
<dbReference type="Proteomes" id="UP000824890">
    <property type="component" value="Unassembled WGS sequence"/>
</dbReference>
<gene>
    <name evidence="1" type="ORF">HID58_060410</name>
</gene>
<comment type="caution">
    <text evidence="1">The sequence shown here is derived from an EMBL/GenBank/DDBJ whole genome shotgun (WGS) entry which is preliminary data.</text>
</comment>
<keyword evidence="2" id="KW-1185">Reference proteome</keyword>
<feature type="non-terminal residue" evidence="1">
    <location>
        <position position="1"/>
    </location>
</feature>
<sequence length="59" mass="6484">VLLLALSSSSFTRGQRIIQIPPPRPLCVSQYALANYACSRVPSLWMIHASSHSPVEADF</sequence>
<accession>A0ABQ7ZVM1</accession>
<proteinExistence type="predicted"/>
<name>A0ABQ7ZVM1_BRANA</name>
<protein>
    <submittedName>
        <fullName evidence="1">Uncharacterized protein</fullName>
    </submittedName>
</protein>